<evidence type="ECO:0000313" key="2">
    <source>
        <dbReference type="EMBL" id="KAK9128405.1"/>
    </source>
</evidence>
<dbReference type="Proteomes" id="UP001420932">
    <property type="component" value="Unassembled WGS sequence"/>
</dbReference>
<dbReference type="EMBL" id="JBBNAF010000007">
    <property type="protein sequence ID" value="KAK9128405.1"/>
    <property type="molecule type" value="Genomic_DNA"/>
</dbReference>
<sequence>MPHTTGSQPRTQIRYEKGGKDGNLPTLDDMFFYTRQKWEKLVDPEAPKNMFSV</sequence>
<proteinExistence type="predicted"/>
<name>A0AAP0J7F2_9MAGN</name>
<feature type="compositionally biased region" description="Polar residues" evidence="1">
    <location>
        <begin position="1"/>
        <end position="11"/>
    </location>
</feature>
<feature type="region of interest" description="Disordered" evidence="1">
    <location>
        <begin position="1"/>
        <end position="22"/>
    </location>
</feature>
<evidence type="ECO:0000256" key="1">
    <source>
        <dbReference type="SAM" id="MobiDB-lite"/>
    </source>
</evidence>
<accession>A0AAP0J7F2</accession>
<dbReference type="AlphaFoldDB" id="A0AAP0J7F2"/>
<evidence type="ECO:0000313" key="3">
    <source>
        <dbReference type="Proteomes" id="UP001420932"/>
    </source>
</evidence>
<protein>
    <submittedName>
        <fullName evidence="2">Uncharacterized protein</fullName>
    </submittedName>
</protein>
<organism evidence="2 3">
    <name type="scientific">Stephania yunnanensis</name>
    <dbReference type="NCBI Taxonomy" id="152371"/>
    <lineage>
        <taxon>Eukaryota</taxon>
        <taxon>Viridiplantae</taxon>
        <taxon>Streptophyta</taxon>
        <taxon>Embryophyta</taxon>
        <taxon>Tracheophyta</taxon>
        <taxon>Spermatophyta</taxon>
        <taxon>Magnoliopsida</taxon>
        <taxon>Ranunculales</taxon>
        <taxon>Menispermaceae</taxon>
        <taxon>Menispermoideae</taxon>
        <taxon>Cissampelideae</taxon>
        <taxon>Stephania</taxon>
    </lineage>
</organism>
<gene>
    <name evidence="2" type="ORF">Syun_017202</name>
</gene>
<comment type="caution">
    <text evidence="2">The sequence shown here is derived from an EMBL/GenBank/DDBJ whole genome shotgun (WGS) entry which is preliminary data.</text>
</comment>
<reference evidence="2 3" key="1">
    <citation type="submission" date="2024-01" db="EMBL/GenBank/DDBJ databases">
        <title>Genome assemblies of Stephania.</title>
        <authorList>
            <person name="Yang L."/>
        </authorList>
    </citation>
    <scope>NUCLEOTIDE SEQUENCE [LARGE SCALE GENOMIC DNA]</scope>
    <source>
        <strain evidence="2">YNDBR</strain>
        <tissue evidence="2">Leaf</tissue>
    </source>
</reference>
<keyword evidence="3" id="KW-1185">Reference proteome</keyword>